<dbReference type="RefSeq" id="WP_380080902.1">
    <property type="nucleotide sequence ID" value="NZ_JBHRZF010000219.1"/>
</dbReference>
<feature type="transmembrane region" description="Helical" evidence="9">
    <location>
        <begin position="42"/>
        <end position="61"/>
    </location>
</feature>
<dbReference type="SUPFAM" id="SSF81330">
    <property type="entry name" value="Gated mechanosensitive channel"/>
    <property type="match status" value="1"/>
</dbReference>
<evidence type="ECO:0000256" key="4">
    <source>
        <dbReference type="ARBA" id="ARBA00022692"/>
    </source>
</evidence>
<evidence type="ECO:0000256" key="1">
    <source>
        <dbReference type="ARBA" id="ARBA00004141"/>
    </source>
</evidence>
<feature type="transmembrane region" description="Helical" evidence="9">
    <location>
        <begin position="67"/>
        <end position="86"/>
    </location>
</feature>
<dbReference type="InterPro" id="IPR037673">
    <property type="entry name" value="MSC/AndL"/>
</dbReference>
<dbReference type="Pfam" id="PF01741">
    <property type="entry name" value="MscL"/>
    <property type="match status" value="1"/>
</dbReference>
<accession>A0ABV8ACA4</accession>
<sequence>MWEGFRNFLMRGNVVELATAVVIGGAFTKVVDGFMKSIVEPLLASLVPGGATAGIAALAIGPFPIGILLAAIINFLLTAAVVYFFLIRPLTSFAARFAPPPAAPAEDVVLLREIRDSLKAQNVR</sequence>
<dbReference type="PRINTS" id="PR01264">
    <property type="entry name" value="MECHCHANNEL"/>
</dbReference>
<dbReference type="EMBL" id="JBHRZF010000219">
    <property type="protein sequence ID" value="MFC3862965.1"/>
    <property type="molecule type" value="Genomic_DNA"/>
</dbReference>
<dbReference type="InterPro" id="IPR036019">
    <property type="entry name" value="MscL_channel"/>
</dbReference>
<dbReference type="PANTHER" id="PTHR30266">
    <property type="entry name" value="MECHANOSENSITIVE CHANNEL MSCL"/>
    <property type="match status" value="1"/>
</dbReference>
<evidence type="ECO:0000256" key="3">
    <source>
        <dbReference type="ARBA" id="ARBA00022475"/>
    </source>
</evidence>
<comment type="subcellular location">
    <subcellularLocation>
        <location evidence="9">Cell membrane</location>
        <topology evidence="9">Multi-pass membrane protein</topology>
    </subcellularLocation>
    <subcellularLocation>
        <location evidence="1">Membrane</location>
        <topology evidence="1">Multi-pass membrane protein</topology>
    </subcellularLocation>
</comment>
<dbReference type="HAMAP" id="MF_00115">
    <property type="entry name" value="MscL"/>
    <property type="match status" value="1"/>
</dbReference>
<evidence type="ECO:0000256" key="2">
    <source>
        <dbReference type="ARBA" id="ARBA00022448"/>
    </source>
</evidence>
<dbReference type="PANTHER" id="PTHR30266:SF2">
    <property type="entry name" value="LARGE-CONDUCTANCE MECHANOSENSITIVE CHANNEL"/>
    <property type="match status" value="1"/>
</dbReference>
<evidence type="ECO:0000256" key="7">
    <source>
        <dbReference type="ARBA" id="ARBA00023136"/>
    </source>
</evidence>
<dbReference type="NCBIfam" id="TIGR00220">
    <property type="entry name" value="mscL"/>
    <property type="match status" value="1"/>
</dbReference>
<evidence type="ECO:0000313" key="10">
    <source>
        <dbReference type="EMBL" id="MFC3862965.1"/>
    </source>
</evidence>
<name>A0ABV8ACA4_9DEIO</name>
<comment type="function">
    <text evidence="9">Channel that opens in response to stretch forces in the membrane lipid bilayer. May participate in the regulation of osmotic pressure changes within the cell.</text>
</comment>
<keyword evidence="7 9" id="KW-0472">Membrane</keyword>
<keyword evidence="5 9" id="KW-1133">Transmembrane helix</keyword>
<comment type="caution">
    <text evidence="10">The sequence shown here is derived from an EMBL/GenBank/DDBJ whole genome shotgun (WGS) entry which is preliminary data.</text>
</comment>
<keyword evidence="11" id="KW-1185">Reference proteome</keyword>
<proteinExistence type="inferred from homology"/>
<comment type="similarity">
    <text evidence="9">Belongs to the MscL family.</text>
</comment>
<comment type="subunit">
    <text evidence="9">Homopentamer.</text>
</comment>
<reference evidence="11" key="1">
    <citation type="journal article" date="2019" name="Int. J. Syst. Evol. Microbiol.">
        <title>The Global Catalogue of Microorganisms (GCM) 10K type strain sequencing project: providing services to taxonomists for standard genome sequencing and annotation.</title>
        <authorList>
            <consortium name="The Broad Institute Genomics Platform"/>
            <consortium name="The Broad Institute Genome Sequencing Center for Infectious Disease"/>
            <person name="Wu L."/>
            <person name="Ma J."/>
        </authorList>
    </citation>
    <scope>NUCLEOTIDE SEQUENCE [LARGE SCALE GENOMIC DNA]</scope>
    <source>
        <strain evidence="11">CCTCC AB 2013263</strain>
    </source>
</reference>
<evidence type="ECO:0000256" key="8">
    <source>
        <dbReference type="ARBA" id="ARBA00023303"/>
    </source>
</evidence>
<dbReference type="Gene3D" id="1.10.1200.120">
    <property type="entry name" value="Large-conductance mechanosensitive channel, MscL, domain 1"/>
    <property type="match status" value="1"/>
</dbReference>
<keyword evidence="2 9" id="KW-0813">Transport</keyword>
<organism evidence="10 11">
    <name type="scientific">Deinococcus antarcticus</name>
    <dbReference type="NCBI Taxonomy" id="1298767"/>
    <lineage>
        <taxon>Bacteria</taxon>
        <taxon>Thermotogati</taxon>
        <taxon>Deinococcota</taxon>
        <taxon>Deinococci</taxon>
        <taxon>Deinococcales</taxon>
        <taxon>Deinococcaceae</taxon>
        <taxon>Deinococcus</taxon>
    </lineage>
</organism>
<protein>
    <recommendedName>
        <fullName evidence="9">Large-conductance mechanosensitive channel</fullName>
    </recommendedName>
</protein>
<keyword evidence="8 9" id="KW-0407">Ion channel</keyword>
<evidence type="ECO:0000256" key="9">
    <source>
        <dbReference type="HAMAP-Rule" id="MF_00115"/>
    </source>
</evidence>
<gene>
    <name evidence="9 10" type="primary">mscL</name>
    <name evidence="10" type="ORF">ACFOPQ_19565</name>
</gene>
<evidence type="ECO:0000256" key="6">
    <source>
        <dbReference type="ARBA" id="ARBA00023065"/>
    </source>
</evidence>
<keyword evidence="3 9" id="KW-1003">Cell membrane</keyword>
<evidence type="ECO:0000256" key="5">
    <source>
        <dbReference type="ARBA" id="ARBA00022989"/>
    </source>
</evidence>
<dbReference type="Proteomes" id="UP001595748">
    <property type="component" value="Unassembled WGS sequence"/>
</dbReference>
<keyword evidence="4 9" id="KW-0812">Transmembrane</keyword>
<keyword evidence="6 9" id="KW-0406">Ion transport</keyword>
<evidence type="ECO:0000313" key="11">
    <source>
        <dbReference type="Proteomes" id="UP001595748"/>
    </source>
</evidence>
<dbReference type="InterPro" id="IPR001185">
    <property type="entry name" value="MS_channel"/>
</dbReference>